<dbReference type="OrthoDB" id="6620210at2759"/>
<evidence type="ECO:0000313" key="1">
    <source>
        <dbReference type="EMBL" id="CAH1107498.1"/>
    </source>
</evidence>
<dbReference type="AlphaFoldDB" id="A0A9P0CVX7"/>
<dbReference type="EMBL" id="OV651833">
    <property type="protein sequence ID" value="CAH1107498.1"/>
    <property type="molecule type" value="Genomic_DNA"/>
</dbReference>
<organism evidence="1 2">
    <name type="scientific">Psylliodes chrysocephalus</name>
    <dbReference type="NCBI Taxonomy" id="3402493"/>
    <lineage>
        <taxon>Eukaryota</taxon>
        <taxon>Metazoa</taxon>
        <taxon>Ecdysozoa</taxon>
        <taxon>Arthropoda</taxon>
        <taxon>Hexapoda</taxon>
        <taxon>Insecta</taxon>
        <taxon>Pterygota</taxon>
        <taxon>Neoptera</taxon>
        <taxon>Endopterygota</taxon>
        <taxon>Coleoptera</taxon>
        <taxon>Polyphaga</taxon>
        <taxon>Cucujiformia</taxon>
        <taxon>Chrysomeloidea</taxon>
        <taxon>Chrysomelidae</taxon>
        <taxon>Galerucinae</taxon>
        <taxon>Alticini</taxon>
        <taxon>Psylliodes</taxon>
    </lineage>
</organism>
<dbReference type="SUPFAM" id="SSF53098">
    <property type="entry name" value="Ribonuclease H-like"/>
    <property type="match status" value="1"/>
</dbReference>
<dbReference type="InterPro" id="IPR012337">
    <property type="entry name" value="RNaseH-like_sf"/>
</dbReference>
<protein>
    <submittedName>
        <fullName evidence="1">Uncharacterized protein</fullName>
    </submittedName>
</protein>
<dbReference type="Proteomes" id="UP001153636">
    <property type="component" value="Chromosome 21"/>
</dbReference>
<gene>
    <name evidence="1" type="ORF">PSYICH_LOCUS8052</name>
</gene>
<accession>A0A9P0CVX7</accession>
<proteinExistence type="predicted"/>
<evidence type="ECO:0000313" key="2">
    <source>
        <dbReference type="Proteomes" id="UP001153636"/>
    </source>
</evidence>
<keyword evidence="2" id="KW-1185">Reference proteome</keyword>
<reference evidence="1" key="1">
    <citation type="submission" date="2022-01" db="EMBL/GenBank/DDBJ databases">
        <authorList>
            <person name="King R."/>
        </authorList>
    </citation>
    <scope>NUCLEOTIDE SEQUENCE</scope>
</reference>
<name>A0A9P0CVX7_9CUCU</name>
<sequence length="132" mass="15056">MIERFLEMCDIITPVLLRDTKAPLLPYAIEMESGKQLVELLRPLEYITRELSGVKYVTISKIIPTIKQLESINPLQEDVSATKETLPLECKKRFGKIEQCLPIAFATLLDPRYFNDATACGNAISQLKRRIM</sequence>